<dbReference type="OrthoDB" id="435275at2759"/>
<dbReference type="EMBL" id="AZGZ01000027">
    <property type="protein sequence ID" value="KZZ88233.1"/>
    <property type="molecule type" value="Genomic_DNA"/>
</dbReference>
<feature type="region of interest" description="Disordered" evidence="9">
    <location>
        <begin position="321"/>
        <end position="361"/>
    </location>
</feature>
<keyword evidence="3 7" id="KW-0805">Transcription regulation</keyword>
<keyword evidence="5 7" id="KW-0539">Nucleus</keyword>
<evidence type="ECO:0000256" key="7">
    <source>
        <dbReference type="RuleBase" id="RU361124"/>
    </source>
</evidence>
<protein>
    <recommendedName>
        <fullName evidence="7">Enhancer of polycomb-like protein</fullName>
    </recommendedName>
</protein>
<gene>
    <name evidence="11" type="ORF">AAP_05054</name>
</gene>
<dbReference type="GO" id="GO:0006357">
    <property type="term" value="P:regulation of transcription by RNA polymerase II"/>
    <property type="evidence" value="ECO:0007669"/>
    <property type="project" value="InterPro"/>
</dbReference>
<dbReference type="Proteomes" id="UP000242877">
    <property type="component" value="Unassembled WGS sequence"/>
</dbReference>
<accession>A0A162I3T7</accession>
<evidence type="ECO:0000256" key="3">
    <source>
        <dbReference type="ARBA" id="ARBA00023015"/>
    </source>
</evidence>
<evidence type="ECO:0000256" key="1">
    <source>
        <dbReference type="ARBA" id="ARBA00004123"/>
    </source>
</evidence>
<dbReference type="Pfam" id="PF10513">
    <property type="entry name" value="EPL1"/>
    <property type="match status" value="1"/>
</dbReference>
<dbReference type="InterPro" id="IPR024943">
    <property type="entry name" value="Enhancer_polycomb"/>
</dbReference>
<comment type="function">
    <text evidence="6">Component of the NuA4 histone acetyltransferase complex which is involved in transcriptional activation of selected genes principally by acetylation of nucleosomal histone H4 and H2A. The NuA4 complex is also involved in DNA repair. Involved in gene silencing by neighboring heterochromatin, blockage of the silencing spreading along the chromosome, and required for cell cycle progression through G2/M.</text>
</comment>
<evidence type="ECO:0000256" key="5">
    <source>
        <dbReference type="ARBA" id="ARBA00023242"/>
    </source>
</evidence>
<evidence type="ECO:0000256" key="4">
    <source>
        <dbReference type="ARBA" id="ARBA00023163"/>
    </source>
</evidence>
<evidence type="ECO:0000256" key="6">
    <source>
        <dbReference type="ARBA" id="ARBA00025513"/>
    </source>
</evidence>
<comment type="similarity">
    <text evidence="2 7">Belongs to the enhancer of polycomb family.</text>
</comment>
<evidence type="ECO:0000256" key="2">
    <source>
        <dbReference type="ARBA" id="ARBA00008035"/>
    </source>
</evidence>
<proteinExistence type="inferred from homology"/>
<keyword evidence="4 7" id="KW-0804">Transcription</keyword>
<reference evidence="11 12" key="1">
    <citation type="journal article" date="2016" name="Genome Biol. Evol.">
        <title>Divergent and convergent evolution of fungal pathogenicity.</title>
        <authorList>
            <person name="Shang Y."/>
            <person name="Xiao G."/>
            <person name="Zheng P."/>
            <person name="Cen K."/>
            <person name="Zhan S."/>
            <person name="Wang C."/>
        </authorList>
    </citation>
    <scope>NUCLEOTIDE SEQUENCE [LARGE SCALE GENOMIC DNA]</scope>
    <source>
        <strain evidence="11 12">ARSEF 7405</strain>
    </source>
</reference>
<evidence type="ECO:0000256" key="9">
    <source>
        <dbReference type="SAM" id="MobiDB-lite"/>
    </source>
</evidence>
<name>A0A162I3T7_9EURO</name>
<dbReference type="AlphaFoldDB" id="A0A162I3T7"/>
<evidence type="ECO:0000256" key="8">
    <source>
        <dbReference type="SAM" id="Coils"/>
    </source>
</evidence>
<dbReference type="PANTHER" id="PTHR14898">
    <property type="entry name" value="ENHANCER OF POLYCOMB"/>
    <property type="match status" value="1"/>
</dbReference>
<keyword evidence="11" id="KW-0808">Transferase</keyword>
<keyword evidence="12" id="KW-1185">Reference proteome</keyword>
<keyword evidence="8" id="KW-0175">Coiled coil</keyword>
<sequence length="595" mass="68237">MSRPGGTMRTTRPKKLTSKQPIPIFREHQISAVDDDSQIALQAIETGVEKAEESEYHLQAVIHAARLGKVSEAHIPTPETVVSSIQYDKLYLPTFSQPATYIRFSSTVEDCSGCSYDMTTEDDIALKKINSRRDASSKCSETRFEEIMAFFEETAQLIQPFAAVDHPPVISYAEMEASFDNLVDEVNRRLAPDIYEHWKARRTKLGNRPLKTTLKYETGQDTDDSDPYVCFRRREVRQVRKTRGRDAQSAEKLRKLRKELEDARELLALVRQRETARKEQLLVEKQLFQQRCEVKEMKRKLQLKDDDEDLVNQKTVRPSVELKLHGAPADRSKQQKKRPPEVLTTNKNANIVPPRPSAKPSLVSEELRTLESVQAEREMNILADIKQNIAKHARWNEGYVDWTTVPFTPTSERDVSTSFRPAITTEYLPTPPSSESSESRLAVSSDRNSSMADIRNNMGFMRQPTPPSEELLTKRMPCFRRRIGRGGRVMIDRRNIPFKDRTDLNPITLERFKYDHDEDLEEPIYEHDPYDVRIMQHRTYLTTRSRDQAAAAAASQAQLQNHIIGPGSAQLQAKLAQRQILNERLNRAVAVKPSP</sequence>
<organism evidence="11 12">
    <name type="scientific">Ascosphaera apis ARSEF 7405</name>
    <dbReference type="NCBI Taxonomy" id="392613"/>
    <lineage>
        <taxon>Eukaryota</taxon>
        <taxon>Fungi</taxon>
        <taxon>Dikarya</taxon>
        <taxon>Ascomycota</taxon>
        <taxon>Pezizomycotina</taxon>
        <taxon>Eurotiomycetes</taxon>
        <taxon>Eurotiomycetidae</taxon>
        <taxon>Onygenales</taxon>
        <taxon>Ascosphaeraceae</taxon>
        <taxon>Ascosphaera</taxon>
    </lineage>
</organism>
<feature type="region of interest" description="Disordered" evidence="9">
    <location>
        <begin position="1"/>
        <end position="21"/>
    </location>
</feature>
<dbReference type="GO" id="GO:0005634">
    <property type="term" value="C:nucleus"/>
    <property type="evidence" value="ECO:0007669"/>
    <property type="project" value="UniProtKB-SubCell"/>
</dbReference>
<feature type="domain" description="Enhancer of polycomb-like N-terminal" evidence="10">
    <location>
        <begin position="13"/>
        <end position="153"/>
    </location>
</feature>
<dbReference type="GO" id="GO:0035267">
    <property type="term" value="C:NuA4 histone acetyltransferase complex"/>
    <property type="evidence" value="ECO:0007669"/>
    <property type="project" value="InterPro"/>
</dbReference>
<dbReference type="InterPro" id="IPR019542">
    <property type="entry name" value="Enhancer_polycomb-like_N"/>
</dbReference>
<comment type="subcellular location">
    <subcellularLocation>
        <location evidence="1 7">Nucleus</location>
    </subcellularLocation>
</comment>
<evidence type="ECO:0000313" key="12">
    <source>
        <dbReference type="Proteomes" id="UP000242877"/>
    </source>
</evidence>
<dbReference type="GO" id="GO:0016740">
    <property type="term" value="F:transferase activity"/>
    <property type="evidence" value="ECO:0007669"/>
    <property type="project" value="UniProtKB-KW"/>
</dbReference>
<dbReference type="VEuPathDB" id="FungiDB:AAP_05054"/>
<feature type="compositionally biased region" description="Basic and acidic residues" evidence="9">
    <location>
        <begin position="321"/>
        <end position="333"/>
    </location>
</feature>
<feature type="coiled-coil region" evidence="8">
    <location>
        <begin position="246"/>
        <end position="273"/>
    </location>
</feature>
<evidence type="ECO:0000259" key="10">
    <source>
        <dbReference type="Pfam" id="PF10513"/>
    </source>
</evidence>
<feature type="region of interest" description="Disordered" evidence="9">
    <location>
        <begin position="424"/>
        <end position="448"/>
    </location>
</feature>
<evidence type="ECO:0000313" key="11">
    <source>
        <dbReference type="EMBL" id="KZZ88233.1"/>
    </source>
</evidence>
<comment type="caution">
    <text evidence="11">The sequence shown here is derived from an EMBL/GenBank/DDBJ whole genome shotgun (WGS) entry which is preliminary data.</text>
</comment>
<feature type="compositionally biased region" description="Low complexity" evidence="9">
    <location>
        <begin position="424"/>
        <end position="436"/>
    </location>
</feature>